<reference evidence="2 3" key="1">
    <citation type="journal article" date="2015" name="Sci. Rep.">
        <title>Chromosome-level genome map provides insights into diverse defense mechanisms in the medicinal fungus Ganoderma sinense.</title>
        <authorList>
            <person name="Zhu Y."/>
            <person name="Xu J."/>
            <person name="Sun C."/>
            <person name="Zhou S."/>
            <person name="Xu H."/>
            <person name="Nelson D.R."/>
            <person name="Qian J."/>
            <person name="Song J."/>
            <person name="Luo H."/>
            <person name="Xiang L."/>
            <person name="Li Y."/>
            <person name="Xu Z."/>
            <person name="Ji A."/>
            <person name="Wang L."/>
            <person name="Lu S."/>
            <person name="Hayward A."/>
            <person name="Sun W."/>
            <person name="Li X."/>
            <person name="Schwartz D.C."/>
            <person name="Wang Y."/>
            <person name="Chen S."/>
        </authorList>
    </citation>
    <scope>NUCLEOTIDE SEQUENCE [LARGE SCALE GENOMIC DNA]</scope>
    <source>
        <strain evidence="2 3">ZZ0214-1</strain>
    </source>
</reference>
<evidence type="ECO:0000313" key="3">
    <source>
        <dbReference type="Proteomes" id="UP000230002"/>
    </source>
</evidence>
<accession>A0A2G8SMM6</accession>
<evidence type="ECO:0000256" key="1">
    <source>
        <dbReference type="SAM" id="MobiDB-lite"/>
    </source>
</evidence>
<dbReference type="Proteomes" id="UP000230002">
    <property type="component" value="Unassembled WGS sequence"/>
</dbReference>
<dbReference type="EMBL" id="AYKW01000004">
    <property type="protein sequence ID" value="PIL35011.1"/>
    <property type="molecule type" value="Genomic_DNA"/>
</dbReference>
<gene>
    <name evidence="2" type="ORF">GSI_02798</name>
</gene>
<keyword evidence="3" id="KW-1185">Reference proteome</keyword>
<organism evidence="2 3">
    <name type="scientific">Ganoderma sinense ZZ0214-1</name>
    <dbReference type="NCBI Taxonomy" id="1077348"/>
    <lineage>
        <taxon>Eukaryota</taxon>
        <taxon>Fungi</taxon>
        <taxon>Dikarya</taxon>
        <taxon>Basidiomycota</taxon>
        <taxon>Agaricomycotina</taxon>
        <taxon>Agaricomycetes</taxon>
        <taxon>Polyporales</taxon>
        <taxon>Polyporaceae</taxon>
        <taxon>Ganoderma</taxon>
    </lineage>
</organism>
<dbReference type="OrthoDB" id="2756770at2759"/>
<name>A0A2G8SMM6_9APHY</name>
<comment type="caution">
    <text evidence="2">The sequence shown here is derived from an EMBL/GenBank/DDBJ whole genome shotgun (WGS) entry which is preliminary data.</text>
</comment>
<feature type="compositionally biased region" description="Acidic residues" evidence="1">
    <location>
        <begin position="48"/>
        <end position="67"/>
    </location>
</feature>
<feature type="region of interest" description="Disordered" evidence="1">
    <location>
        <begin position="1"/>
        <end position="79"/>
    </location>
</feature>
<evidence type="ECO:0000313" key="2">
    <source>
        <dbReference type="EMBL" id="PIL35011.1"/>
    </source>
</evidence>
<protein>
    <submittedName>
        <fullName evidence="2">Uncharacterized protein</fullName>
    </submittedName>
</protein>
<proteinExistence type="predicted"/>
<feature type="compositionally biased region" description="Acidic residues" evidence="1">
    <location>
        <begin position="16"/>
        <end position="25"/>
    </location>
</feature>
<sequence length="136" mass="14649">MRTHREPTPVISSSSSDDEEEEDMGSDPIPAFVLPQPESPAPSPDRSDPDDDDVDDDDEEEESEEESSGQSSDEVEGVLRAARTDVAQLCREGGASLIQFLIAKAIPPDEGEKVPPANVPYQMLSERSGLPLAAKN</sequence>
<dbReference type="AlphaFoldDB" id="A0A2G8SMM6"/>